<proteinExistence type="predicted"/>
<accession>A0ABU9GUV2</accession>
<sequence length="69" mass="7743">KRASAAFDASWKALLDENNSYATNAVTNIYTKDVNYKNFLGKALKSDVSRRRAEQMKKMSSGRLKALAK</sequence>
<feature type="non-terminal residue" evidence="1">
    <location>
        <position position="69"/>
    </location>
</feature>
<dbReference type="EMBL" id="JBAKAZ010000476">
    <property type="protein sequence ID" value="MEL0631103.1"/>
    <property type="molecule type" value="Genomic_DNA"/>
</dbReference>
<protein>
    <submittedName>
        <fullName evidence="1">Uncharacterized protein</fullName>
    </submittedName>
</protein>
<feature type="non-terminal residue" evidence="1">
    <location>
        <position position="1"/>
    </location>
</feature>
<reference evidence="1 2" key="1">
    <citation type="submission" date="2024-02" db="EMBL/GenBank/DDBJ databases">
        <title>Bacteria isolated from the canopy kelp, Nereocystis luetkeana.</title>
        <authorList>
            <person name="Pfister C.A."/>
            <person name="Younker I.T."/>
            <person name="Light S.H."/>
        </authorList>
    </citation>
    <scope>NUCLEOTIDE SEQUENCE [LARGE SCALE GENOMIC DNA]</scope>
    <source>
        <strain evidence="1 2">TI.1.05</strain>
    </source>
</reference>
<gene>
    <name evidence="1" type="ORF">V6256_16220</name>
</gene>
<evidence type="ECO:0000313" key="2">
    <source>
        <dbReference type="Proteomes" id="UP001369082"/>
    </source>
</evidence>
<dbReference type="RefSeq" id="WP_341599208.1">
    <property type="nucleotide sequence ID" value="NZ_JBAKAZ010000476.1"/>
</dbReference>
<keyword evidence="2" id="KW-1185">Reference proteome</keyword>
<name>A0ABU9GUV2_9GAMM</name>
<evidence type="ECO:0000313" key="1">
    <source>
        <dbReference type="EMBL" id="MEL0631103.1"/>
    </source>
</evidence>
<dbReference type="Proteomes" id="UP001369082">
    <property type="component" value="Unassembled WGS sequence"/>
</dbReference>
<organism evidence="1 2">
    <name type="scientific">Psychromonas aquatilis</name>
    <dbReference type="NCBI Taxonomy" id="2005072"/>
    <lineage>
        <taxon>Bacteria</taxon>
        <taxon>Pseudomonadati</taxon>
        <taxon>Pseudomonadota</taxon>
        <taxon>Gammaproteobacteria</taxon>
        <taxon>Alteromonadales</taxon>
        <taxon>Psychromonadaceae</taxon>
        <taxon>Psychromonas</taxon>
    </lineage>
</organism>
<comment type="caution">
    <text evidence="1">The sequence shown here is derived from an EMBL/GenBank/DDBJ whole genome shotgun (WGS) entry which is preliminary data.</text>
</comment>